<dbReference type="EMBL" id="FNIL01000001">
    <property type="protein sequence ID" value="SDN18947.1"/>
    <property type="molecule type" value="Genomic_DNA"/>
</dbReference>
<feature type="signal peptide" evidence="1">
    <location>
        <begin position="1"/>
        <end position="19"/>
    </location>
</feature>
<sequence>MFKKLFYSSVLTVCLLSAAGCGKEAHMKTAEEVVKEDLLEYSGTNAGDNSKVLGLIQSLPGGETMTSLDLSSSSIRVKYGYNDTYDNEEYIQYWFNEQHTVEKNITFNIIYLACLVPNAQSIHLEIEEDGAYEISREQLESELASRNIYLPAADVLFNETAAEKFLMENMNKLEAVAYSRSFQERLLYR</sequence>
<evidence type="ECO:0000256" key="1">
    <source>
        <dbReference type="SAM" id="SignalP"/>
    </source>
</evidence>
<dbReference type="Pfam" id="PF16107">
    <property type="entry name" value="DUF4825"/>
    <property type="match status" value="1"/>
</dbReference>
<gene>
    <name evidence="3" type="ORF">SAMN04488053_10143</name>
</gene>
<feature type="chain" id="PRO_5038588106" description="DUF4825 domain-containing protein" evidence="1">
    <location>
        <begin position="20"/>
        <end position="189"/>
    </location>
</feature>
<dbReference type="PROSITE" id="PS51257">
    <property type="entry name" value="PROKAR_LIPOPROTEIN"/>
    <property type="match status" value="1"/>
</dbReference>
<dbReference type="RefSeq" id="WP_090839413.1">
    <property type="nucleotide sequence ID" value="NZ_FNIL01000001.1"/>
</dbReference>
<evidence type="ECO:0000313" key="3">
    <source>
        <dbReference type="EMBL" id="SDN18947.1"/>
    </source>
</evidence>
<accession>A0A1G9ZCX0</accession>
<keyword evidence="4" id="KW-1185">Reference proteome</keyword>
<reference evidence="4" key="1">
    <citation type="submission" date="2016-10" db="EMBL/GenBank/DDBJ databases">
        <authorList>
            <person name="Varghese N."/>
            <person name="Submissions S."/>
        </authorList>
    </citation>
    <scope>NUCLEOTIDE SEQUENCE [LARGE SCALE GENOMIC DNA]</scope>
    <source>
        <strain evidence="4">CGMCC 1.10369</strain>
    </source>
</reference>
<feature type="domain" description="DUF4825" evidence="2">
    <location>
        <begin position="38"/>
        <end position="134"/>
    </location>
</feature>
<dbReference type="OrthoDB" id="2918225at2"/>
<keyword evidence="1" id="KW-0732">Signal</keyword>
<name>A0A1G9ZCX0_9BACI</name>
<dbReference type="InterPro" id="IPR032250">
    <property type="entry name" value="DUF4825"/>
</dbReference>
<dbReference type="AlphaFoldDB" id="A0A1G9ZCX0"/>
<evidence type="ECO:0000313" key="4">
    <source>
        <dbReference type="Proteomes" id="UP000198778"/>
    </source>
</evidence>
<evidence type="ECO:0000259" key="2">
    <source>
        <dbReference type="Pfam" id="PF16107"/>
    </source>
</evidence>
<proteinExistence type="predicted"/>
<organism evidence="3 4">
    <name type="scientific">Alkalicoccus daliensis</name>
    <dbReference type="NCBI Taxonomy" id="745820"/>
    <lineage>
        <taxon>Bacteria</taxon>
        <taxon>Bacillati</taxon>
        <taxon>Bacillota</taxon>
        <taxon>Bacilli</taxon>
        <taxon>Bacillales</taxon>
        <taxon>Bacillaceae</taxon>
        <taxon>Alkalicoccus</taxon>
    </lineage>
</organism>
<dbReference type="Proteomes" id="UP000198778">
    <property type="component" value="Unassembled WGS sequence"/>
</dbReference>
<protein>
    <recommendedName>
        <fullName evidence="2">DUF4825 domain-containing protein</fullName>
    </recommendedName>
</protein>